<accession>A0AAD5SCT0</accession>
<feature type="compositionally biased region" description="Low complexity" evidence="1">
    <location>
        <begin position="259"/>
        <end position="268"/>
    </location>
</feature>
<keyword evidence="3" id="KW-1185">Reference proteome</keyword>
<feature type="compositionally biased region" description="Basic and acidic residues" evidence="1">
    <location>
        <begin position="124"/>
        <end position="137"/>
    </location>
</feature>
<feature type="compositionally biased region" description="Polar residues" evidence="1">
    <location>
        <begin position="205"/>
        <end position="221"/>
    </location>
</feature>
<gene>
    <name evidence="2" type="ORF">HK097_007690</name>
</gene>
<evidence type="ECO:0000313" key="2">
    <source>
        <dbReference type="EMBL" id="KAJ3051312.1"/>
    </source>
</evidence>
<evidence type="ECO:0000313" key="3">
    <source>
        <dbReference type="Proteomes" id="UP001212841"/>
    </source>
</evidence>
<organism evidence="2 3">
    <name type="scientific">Rhizophlyctis rosea</name>
    <dbReference type="NCBI Taxonomy" id="64517"/>
    <lineage>
        <taxon>Eukaryota</taxon>
        <taxon>Fungi</taxon>
        <taxon>Fungi incertae sedis</taxon>
        <taxon>Chytridiomycota</taxon>
        <taxon>Chytridiomycota incertae sedis</taxon>
        <taxon>Chytridiomycetes</taxon>
        <taxon>Rhizophlyctidales</taxon>
        <taxon>Rhizophlyctidaceae</taxon>
        <taxon>Rhizophlyctis</taxon>
    </lineage>
</organism>
<evidence type="ECO:0000256" key="1">
    <source>
        <dbReference type="SAM" id="MobiDB-lite"/>
    </source>
</evidence>
<protein>
    <submittedName>
        <fullName evidence="2">Uncharacterized protein</fullName>
    </submittedName>
</protein>
<name>A0AAD5SCT0_9FUNG</name>
<sequence>MVLYCVISATSLRKNNRRPTSTAAHHTEVNPMACTVTAVIGHTSRVSSLGTISQSCHLQQSIHGLIYLTRWESTLLDFNIPVTYQGEIGGFKAGVLQIGWAALQFVEFDEELFRLLEDRQELVSEEKRRKKEDKEALLRSANNRNQTTGQRAGQSGNRSSTQPRTKRNPTQRQTPPEQLREYASEEDEPLQRPPRRRAPEINAVRTHSTFHTITQIGTVFTTIREPPKIQPWNDETVGPSLSDYESGLEDATPPDDQTPSASPSASASARERNIQAKIKTKTVDRSHSTMKYFDLTGDDAIDLDVKAEAALVKTEVPFVVDEDGVICFRLVICIWNSTGTEDVPQDVSANEAIARALAQQDEDQMVQSLVKEEDATTTGAGTSSNATPFGKLECPILVKAELENGQWKLNLEFDHL</sequence>
<feature type="compositionally biased region" description="Polar residues" evidence="1">
    <location>
        <begin position="140"/>
        <end position="163"/>
    </location>
</feature>
<feature type="region of interest" description="Disordered" evidence="1">
    <location>
        <begin position="124"/>
        <end position="272"/>
    </location>
</feature>
<reference evidence="2" key="1">
    <citation type="submission" date="2020-05" db="EMBL/GenBank/DDBJ databases">
        <title>Phylogenomic resolution of chytrid fungi.</title>
        <authorList>
            <person name="Stajich J.E."/>
            <person name="Amses K."/>
            <person name="Simmons R."/>
            <person name="Seto K."/>
            <person name="Myers J."/>
            <person name="Bonds A."/>
            <person name="Quandt C.A."/>
            <person name="Barry K."/>
            <person name="Liu P."/>
            <person name="Grigoriev I."/>
            <person name="Longcore J.E."/>
            <person name="James T.Y."/>
        </authorList>
    </citation>
    <scope>NUCLEOTIDE SEQUENCE</scope>
    <source>
        <strain evidence="2">JEL0318</strain>
    </source>
</reference>
<dbReference type="AlphaFoldDB" id="A0AAD5SCT0"/>
<dbReference type="EMBL" id="JADGJD010000409">
    <property type="protein sequence ID" value="KAJ3051312.1"/>
    <property type="molecule type" value="Genomic_DNA"/>
</dbReference>
<dbReference type="Proteomes" id="UP001212841">
    <property type="component" value="Unassembled WGS sequence"/>
</dbReference>
<proteinExistence type="predicted"/>
<comment type="caution">
    <text evidence="2">The sequence shown here is derived from an EMBL/GenBank/DDBJ whole genome shotgun (WGS) entry which is preliminary data.</text>
</comment>